<evidence type="ECO:0000259" key="2">
    <source>
        <dbReference type="SMART" id="SM00226"/>
    </source>
</evidence>
<dbReference type="SUPFAM" id="SSF52788">
    <property type="entry name" value="Phosphotyrosine protein phosphatases I"/>
    <property type="match status" value="1"/>
</dbReference>
<dbReference type="RefSeq" id="WP_207300737.1">
    <property type="nucleotide sequence ID" value="NZ_CP071444.1"/>
</dbReference>
<dbReference type="AlphaFoldDB" id="A0A974XGF1"/>
<dbReference type="KEGG" id="alka:J0B03_04870"/>
<evidence type="ECO:0000256" key="1">
    <source>
        <dbReference type="ARBA" id="ARBA00022849"/>
    </source>
</evidence>
<organism evidence="3 4">
    <name type="scientific">Alkalibacter rhizosphaerae</name>
    <dbReference type="NCBI Taxonomy" id="2815577"/>
    <lineage>
        <taxon>Bacteria</taxon>
        <taxon>Bacillati</taxon>
        <taxon>Bacillota</taxon>
        <taxon>Clostridia</taxon>
        <taxon>Eubacteriales</taxon>
        <taxon>Eubacteriaceae</taxon>
        <taxon>Alkalibacter</taxon>
    </lineage>
</organism>
<dbReference type="SMART" id="SM00226">
    <property type="entry name" value="LMWPc"/>
    <property type="match status" value="1"/>
</dbReference>
<dbReference type="Proteomes" id="UP000663499">
    <property type="component" value="Chromosome"/>
</dbReference>
<dbReference type="InterPro" id="IPR036196">
    <property type="entry name" value="Ptyr_pPase_sf"/>
</dbReference>
<keyword evidence="1" id="KW-0059">Arsenical resistance</keyword>
<gene>
    <name evidence="3" type="ORF">J0B03_04870</name>
</gene>
<accession>A0A974XGF1</accession>
<proteinExistence type="predicted"/>
<name>A0A974XGF1_9FIRM</name>
<dbReference type="PANTHER" id="PTHR43428">
    <property type="entry name" value="ARSENATE REDUCTASE"/>
    <property type="match status" value="1"/>
</dbReference>
<evidence type="ECO:0000313" key="4">
    <source>
        <dbReference type="Proteomes" id="UP000663499"/>
    </source>
</evidence>
<keyword evidence="4" id="KW-1185">Reference proteome</keyword>
<dbReference type="CDD" id="cd16345">
    <property type="entry name" value="LMWP_ArsC"/>
    <property type="match status" value="1"/>
</dbReference>
<sequence>MKKTVAFICVHNSCRSQMAEAWANHLGSHIMVAYSAGTENYPEVKPLAVKAMENAGVSMEGHRPKLLEEIPAEVDYLITMGCNVECPYIPCSHREDWGLDDPSGGPLEDYEKTRDLIQVKVEELIRRIEAEK</sequence>
<reference evidence="3" key="1">
    <citation type="submission" date="2021-03" db="EMBL/GenBank/DDBJ databases">
        <title>Alkalibacter marinus sp. nov., isolated from tidal flat sediment.</title>
        <authorList>
            <person name="Namirimu T."/>
            <person name="Yang J.-A."/>
            <person name="Yang S.-H."/>
            <person name="Kim Y.-J."/>
            <person name="Kwon K.K."/>
        </authorList>
    </citation>
    <scope>NUCLEOTIDE SEQUENCE</scope>
    <source>
        <strain evidence="3">ES005</strain>
    </source>
</reference>
<dbReference type="Pfam" id="PF01451">
    <property type="entry name" value="LMWPc"/>
    <property type="match status" value="1"/>
</dbReference>
<dbReference type="GO" id="GO:0046685">
    <property type="term" value="P:response to arsenic-containing substance"/>
    <property type="evidence" value="ECO:0007669"/>
    <property type="project" value="UniProtKB-KW"/>
</dbReference>
<protein>
    <submittedName>
        <fullName evidence="3">Arsenate reductase ArsC</fullName>
    </submittedName>
</protein>
<dbReference type="Gene3D" id="3.40.50.2300">
    <property type="match status" value="1"/>
</dbReference>
<evidence type="ECO:0000313" key="3">
    <source>
        <dbReference type="EMBL" id="QSX09402.1"/>
    </source>
</evidence>
<dbReference type="EMBL" id="CP071444">
    <property type="protein sequence ID" value="QSX09402.1"/>
    <property type="molecule type" value="Genomic_DNA"/>
</dbReference>
<dbReference type="InterPro" id="IPR023485">
    <property type="entry name" value="Ptyr_pPase"/>
</dbReference>
<feature type="domain" description="Phosphotyrosine protein phosphatase I" evidence="2">
    <location>
        <begin position="3"/>
        <end position="127"/>
    </location>
</feature>
<dbReference type="PANTHER" id="PTHR43428:SF1">
    <property type="entry name" value="ARSENATE REDUCTASE"/>
    <property type="match status" value="1"/>
</dbReference>